<evidence type="ECO:0000313" key="3">
    <source>
        <dbReference type="Proteomes" id="UP000007947"/>
    </source>
</evidence>
<dbReference type="eggNOG" id="COG3349">
    <property type="taxonomic scope" value="Bacteria"/>
</dbReference>
<reference evidence="2 3" key="1">
    <citation type="submission" date="2011-05" db="EMBL/GenBank/DDBJ databases">
        <title>Whole genome sequence of Microlunatus phosphovorus NM-1.</title>
        <authorList>
            <person name="Hosoyama A."/>
            <person name="Sasaki K."/>
            <person name="Harada T."/>
            <person name="Igarashi R."/>
            <person name="Kawakoshi A."/>
            <person name="Sasagawa M."/>
            <person name="Fukada J."/>
            <person name="Nakamura S."/>
            <person name="Katano Y."/>
            <person name="Hanada S."/>
            <person name="Kamagata Y."/>
            <person name="Nakamura N."/>
            <person name="Yamazaki S."/>
            <person name="Fujita N."/>
        </authorList>
    </citation>
    <scope>NUCLEOTIDE SEQUENCE [LARGE SCALE GENOMIC DNA]</scope>
    <source>
        <strain evidence="3">ATCC 700054 / DSM 10555 / JCM 9379 / NBRC 101784 / NCIMB 13414 / VKM Ac-1990 / NM-1</strain>
    </source>
</reference>
<organism evidence="2 3">
    <name type="scientific">Microlunatus phosphovorus (strain ATCC 700054 / DSM 10555 / JCM 9379 / NBRC 101784 / NCIMB 13414 / VKM Ac-1990 / NM-1)</name>
    <dbReference type="NCBI Taxonomy" id="1032480"/>
    <lineage>
        <taxon>Bacteria</taxon>
        <taxon>Bacillati</taxon>
        <taxon>Actinomycetota</taxon>
        <taxon>Actinomycetes</taxon>
        <taxon>Propionibacteriales</taxon>
        <taxon>Propionibacteriaceae</taxon>
        <taxon>Microlunatus</taxon>
    </lineage>
</organism>
<dbReference type="PANTHER" id="PTHR42923">
    <property type="entry name" value="PROTOPORPHYRINOGEN OXIDASE"/>
    <property type="match status" value="1"/>
</dbReference>
<dbReference type="PANTHER" id="PTHR42923:SF46">
    <property type="entry name" value="AMINE OXIDASE"/>
    <property type="match status" value="1"/>
</dbReference>
<accession>F5XHA8</accession>
<feature type="domain" description="Amine oxidase" evidence="1">
    <location>
        <begin position="621"/>
        <end position="678"/>
    </location>
</feature>
<dbReference type="EMBL" id="AP012204">
    <property type="protein sequence ID" value="BAK38116.1"/>
    <property type="molecule type" value="Genomic_DNA"/>
</dbReference>
<dbReference type="STRING" id="1032480.MLP_51020"/>
<dbReference type="AlphaFoldDB" id="F5XHA8"/>
<dbReference type="Pfam" id="PF13450">
    <property type="entry name" value="NAD_binding_8"/>
    <property type="match status" value="1"/>
</dbReference>
<dbReference type="Gene3D" id="3.90.660.20">
    <property type="entry name" value="Protoporphyrinogen oxidase, mitochondrial, domain 2"/>
    <property type="match status" value="1"/>
</dbReference>
<dbReference type="Pfam" id="PF01593">
    <property type="entry name" value="Amino_oxidase"/>
    <property type="match status" value="1"/>
</dbReference>
<dbReference type="KEGG" id="mph:MLP_51020"/>
<evidence type="ECO:0000313" key="2">
    <source>
        <dbReference type="EMBL" id="BAK38116.1"/>
    </source>
</evidence>
<dbReference type="GO" id="GO:0016491">
    <property type="term" value="F:oxidoreductase activity"/>
    <property type="evidence" value="ECO:0007669"/>
    <property type="project" value="InterPro"/>
</dbReference>
<dbReference type="Proteomes" id="UP000007947">
    <property type="component" value="Chromosome"/>
</dbReference>
<dbReference type="eggNOG" id="COG1232">
    <property type="taxonomic scope" value="Bacteria"/>
</dbReference>
<gene>
    <name evidence="2" type="ordered locus">MLP_51020</name>
</gene>
<dbReference type="RefSeq" id="WP_013865930.1">
    <property type="nucleotide sequence ID" value="NC_015635.1"/>
</dbReference>
<dbReference type="OrthoDB" id="337830at2"/>
<dbReference type="InterPro" id="IPR050464">
    <property type="entry name" value="Zeta_carotene_desat/Oxidored"/>
</dbReference>
<dbReference type="InterPro" id="IPR002937">
    <property type="entry name" value="Amino_oxidase"/>
</dbReference>
<proteinExistence type="predicted"/>
<name>F5XHA8_MICPN</name>
<sequence length="695" mass="75405">MSGSEPARPRKIAIIGGGMAGMTAAWRLSHAVGEPDQGPIEITVYEQSWQLGGKGASGRGVHGRIEEHGLHVWLGYYENAFRLIREVYTELDRARTAPGCPIKTWRDGFAPAGRVGVEEKTGQSWQHWVATFRATSGEPGDAGAVGGTAAPAEFLRRAVGLLADFSASLLEMRAADQAASTPAVVLSGSPQPPPIPRAGRRDLGGLLQQARFAAVIATIEGIRLLGESVPPGMFDALTEQLDRMRVDLDVVVSRGDPSLRRLGELADLVVSCCLGIVQDRLLTDPRGFGAIDDLDFRDWLRRHGARPPTLESALVRGMYDLVFAYRNGDRTQPQFCAGLGLFLAGKFFFDYRGSLFWHLQAGMGDVVFAPMYQVLRARGVRFEFFHRLDRLVLDADRQQIAGLRLTRTRSVTAAEYAPLISVEGLPCFGAEPDETQLMPGDESTEFELRAGDDFDTVVLAASIGSLPEPCVELIESSARWQAMIADVATVATQSLQLWLRPAEAALGWSFPASTVSGYLPPFDTYASMTHLLAREAWPEKNRPETLGYFCGSLQLSDAAADPVEVVTTNAIRFLDRHAGHFWPAAASSTGFRWELLADGTSSPTESGRRLAGQYVRANVTGSERYVQSIPGTQRSRLRVDESGYRNLVLAGDWTNCGLNAGCVEAAVLSGLEAANTVLGRPLMSDVSGSWYGVES</sequence>
<evidence type="ECO:0000259" key="1">
    <source>
        <dbReference type="Pfam" id="PF01593"/>
    </source>
</evidence>
<dbReference type="InterPro" id="IPR036188">
    <property type="entry name" value="FAD/NAD-bd_sf"/>
</dbReference>
<dbReference type="Gene3D" id="3.50.50.60">
    <property type="entry name" value="FAD/NAD(P)-binding domain"/>
    <property type="match status" value="1"/>
</dbReference>
<dbReference type="SUPFAM" id="SSF51905">
    <property type="entry name" value="FAD/NAD(P)-binding domain"/>
    <property type="match status" value="1"/>
</dbReference>
<dbReference type="eggNOG" id="COG1233">
    <property type="taxonomic scope" value="Bacteria"/>
</dbReference>
<dbReference type="HOGENOM" id="CLU_010966_0_0_11"/>
<keyword evidence="3" id="KW-1185">Reference proteome</keyword>
<protein>
    <recommendedName>
        <fullName evidence="1">Amine oxidase domain-containing protein</fullName>
    </recommendedName>
</protein>